<dbReference type="InterPro" id="IPR001680">
    <property type="entry name" value="WD40_rpt"/>
</dbReference>
<reference evidence="4 5" key="1">
    <citation type="submission" date="2022-03" db="EMBL/GenBank/DDBJ databases">
        <authorList>
            <person name="Macdonald S."/>
            <person name="Ahmed S."/>
            <person name="Newling K."/>
        </authorList>
    </citation>
    <scope>NUCLEOTIDE SEQUENCE [LARGE SCALE GENOMIC DNA]</scope>
</reference>
<organism evidence="4 5">
    <name type="scientific">Eruca vesicaria subsp. sativa</name>
    <name type="common">Garden rocket</name>
    <name type="synonym">Eruca sativa</name>
    <dbReference type="NCBI Taxonomy" id="29727"/>
    <lineage>
        <taxon>Eukaryota</taxon>
        <taxon>Viridiplantae</taxon>
        <taxon>Streptophyta</taxon>
        <taxon>Embryophyta</taxon>
        <taxon>Tracheophyta</taxon>
        <taxon>Spermatophyta</taxon>
        <taxon>Magnoliopsida</taxon>
        <taxon>eudicotyledons</taxon>
        <taxon>Gunneridae</taxon>
        <taxon>Pentapetalae</taxon>
        <taxon>rosids</taxon>
        <taxon>malvids</taxon>
        <taxon>Brassicales</taxon>
        <taxon>Brassicaceae</taxon>
        <taxon>Brassiceae</taxon>
        <taxon>Eruca</taxon>
    </lineage>
</organism>
<name>A0ABC8IVW3_ERUVS</name>
<keyword evidence="5" id="KW-1185">Reference proteome</keyword>
<dbReference type="InterPro" id="IPR015943">
    <property type="entry name" value="WD40/YVTN_repeat-like_dom_sf"/>
</dbReference>
<dbReference type="SUPFAM" id="SSF50978">
    <property type="entry name" value="WD40 repeat-like"/>
    <property type="match status" value="1"/>
</dbReference>
<accession>A0ABC8IVW3</accession>
<feature type="repeat" description="WD" evidence="3">
    <location>
        <begin position="129"/>
        <end position="163"/>
    </location>
</feature>
<protein>
    <submittedName>
        <fullName evidence="4">Uncharacterized protein</fullName>
    </submittedName>
</protein>
<evidence type="ECO:0000256" key="3">
    <source>
        <dbReference type="PROSITE-ProRule" id="PRU00221"/>
    </source>
</evidence>
<dbReference type="PROSITE" id="PS50082">
    <property type="entry name" value="WD_REPEATS_2"/>
    <property type="match status" value="1"/>
</dbReference>
<dbReference type="Gene3D" id="2.130.10.10">
    <property type="entry name" value="YVTN repeat-like/Quinoprotein amine dehydrogenase"/>
    <property type="match status" value="1"/>
</dbReference>
<gene>
    <name evidence="4" type="ORF">ERUC_LOCUS3464</name>
</gene>
<sequence length="177" mass="20148">MNTMPSNLWERVKLLKTYEKALETIDKHLILHFLYYSSLINKDLRGKCVGTYGRDDVGSVSCGWLHDGSVYHWCNGKHKDLPVEFTWDWDRARARTKGIEDEDFVANGSEDSQVYICHVVKGLRPCRVLRGHLGAVNCVSWNPADIHMLASESDDRTIQIWGLTKSISPIVCVLNSL</sequence>
<dbReference type="SMART" id="SM00320">
    <property type="entry name" value="WD40"/>
    <property type="match status" value="1"/>
</dbReference>
<dbReference type="PANTHER" id="PTHR22838">
    <property type="entry name" value="WD REPEAT PROTEIN 26-RELATED"/>
    <property type="match status" value="1"/>
</dbReference>
<dbReference type="InterPro" id="IPR036322">
    <property type="entry name" value="WD40_repeat_dom_sf"/>
</dbReference>
<proteinExistence type="predicted"/>
<evidence type="ECO:0000313" key="5">
    <source>
        <dbReference type="Proteomes" id="UP001642260"/>
    </source>
</evidence>
<dbReference type="AlphaFoldDB" id="A0ABC8IVW3"/>
<dbReference type="Proteomes" id="UP001642260">
    <property type="component" value="Unassembled WGS sequence"/>
</dbReference>
<evidence type="ECO:0000256" key="2">
    <source>
        <dbReference type="ARBA" id="ARBA00022737"/>
    </source>
</evidence>
<dbReference type="PROSITE" id="PS50294">
    <property type="entry name" value="WD_REPEATS_REGION"/>
    <property type="match status" value="1"/>
</dbReference>
<keyword evidence="2" id="KW-0677">Repeat</keyword>
<evidence type="ECO:0000256" key="1">
    <source>
        <dbReference type="ARBA" id="ARBA00022574"/>
    </source>
</evidence>
<dbReference type="EMBL" id="CAKOAT010058933">
    <property type="protein sequence ID" value="CAH8303692.1"/>
    <property type="molecule type" value="Genomic_DNA"/>
</dbReference>
<comment type="caution">
    <text evidence="4">The sequence shown here is derived from an EMBL/GenBank/DDBJ whole genome shotgun (WGS) entry which is preliminary data.</text>
</comment>
<dbReference type="PANTHER" id="PTHR22838:SF6">
    <property type="entry name" value="WD REPEAT-CONTAINING PROTEIN 26 HOMOLOG"/>
    <property type="match status" value="1"/>
</dbReference>
<dbReference type="InterPro" id="IPR051350">
    <property type="entry name" value="WD_repeat-ST_regulator"/>
</dbReference>
<evidence type="ECO:0000313" key="4">
    <source>
        <dbReference type="EMBL" id="CAH8303692.1"/>
    </source>
</evidence>
<keyword evidence="1 3" id="KW-0853">WD repeat</keyword>
<dbReference type="Pfam" id="PF00400">
    <property type="entry name" value="WD40"/>
    <property type="match status" value="1"/>
</dbReference>